<sequence>MVALLELPPTKVNPFSFSAHHRPNIKPAKSNFPTITHKHQESIYDARNIRIKQNNLNYGFKRKIGNGNSKIPATIPSPECGKDPSFREFCSYVVVKRRWNVYWGRKWNSLDVAIVGVVVAMHLLCLFALFTFNWELFGLLLDCV</sequence>
<comment type="caution">
    <text evidence="2">The sequence shown here is derived from an EMBL/GenBank/DDBJ whole genome shotgun (WGS) entry which is preliminary data.</text>
</comment>
<reference evidence="3" key="1">
    <citation type="submission" date="2024-07" db="EMBL/GenBank/DDBJ databases">
        <title>Two chromosome-level genome assemblies of Korean endemic species Abeliophyllum distichum and Forsythia ovata (Oleaceae).</title>
        <authorList>
            <person name="Jang H."/>
        </authorList>
    </citation>
    <scope>NUCLEOTIDE SEQUENCE [LARGE SCALE GENOMIC DNA]</scope>
</reference>
<protein>
    <submittedName>
        <fullName evidence="2">Palmitoyl-monogalactosyldiacylglycerol delta-7 desaturase</fullName>
    </submittedName>
</protein>
<dbReference type="AlphaFoldDB" id="A0ABD1UBT9"/>
<proteinExistence type="predicted"/>
<organism evidence="2 3">
    <name type="scientific">Forsythia ovata</name>
    <dbReference type="NCBI Taxonomy" id="205694"/>
    <lineage>
        <taxon>Eukaryota</taxon>
        <taxon>Viridiplantae</taxon>
        <taxon>Streptophyta</taxon>
        <taxon>Embryophyta</taxon>
        <taxon>Tracheophyta</taxon>
        <taxon>Spermatophyta</taxon>
        <taxon>Magnoliopsida</taxon>
        <taxon>eudicotyledons</taxon>
        <taxon>Gunneridae</taxon>
        <taxon>Pentapetalae</taxon>
        <taxon>asterids</taxon>
        <taxon>lamiids</taxon>
        <taxon>Lamiales</taxon>
        <taxon>Oleaceae</taxon>
        <taxon>Forsythieae</taxon>
        <taxon>Forsythia</taxon>
    </lineage>
</organism>
<feature type="transmembrane region" description="Helical" evidence="1">
    <location>
        <begin position="112"/>
        <end position="132"/>
    </location>
</feature>
<accession>A0ABD1UBT9</accession>
<gene>
    <name evidence="2" type="ORF">Fot_26397</name>
</gene>
<evidence type="ECO:0000313" key="3">
    <source>
        <dbReference type="Proteomes" id="UP001604277"/>
    </source>
</evidence>
<dbReference type="EMBL" id="JBFOLJ010000007">
    <property type="protein sequence ID" value="KAL2522474.1"/>
    <property type="molecule type" value="Genomic_DNA"/>
</dbReference>
<evidence type="ECO:0000256" key="1">
    <source>
        <dbReference type="SAM" id="Phobius"/>
    </source>
</evidence>
<keyword evidence="3" id="KW-1185">Reference proteome</keyword>
<keyword evidence="1" id="KW-0812">Transmembrane</keyword>
<evidence type="ECO:0000313" key="2">
    <source>
        <dbReference type="EMBL" id="KAL2522474.1"/>
    </source>
</evidence>
<keyword evidence="1" id="KW-1133">Transmembrane helix</keyword>
<dbReference type="Proteomes" id="UP001604277">
    <property type="component" value="Unassembled WGS sequence"/>
</dbReference>
<name>A0ABD1UBT9_9LAMI</name>
<keyword evidence="1" id="KW-0472">Membrane</keyword>